<evidence type="ECO:0000259" key="1">
    <source>
        <dbReference type="Pfam" id="PF08401"/>
    </source>
</evidence>
<organism evidence="2 3">
    <name type="scientific">Bacillus safensis</name>
    <dbReference type="NCBI Taxonomy" id="561879"/>
    <lineage>
        <taxon>Bacteria</taxon>
        <taxon>Bacillati</taxon>
        <taxon>Bacillota</taxon>
        <taxon>Bacilli</taxon>
        <taxon>Bacillales</taxon>
        <taxon>Bacillaceae</taxon>
        <taxon>Bacillus</taxon>
    </lineage>
</organism>
<dbReference type="InterPro" id="IPR013610">
    <property type="entry name" value="ArdC_N"/>
</dbReference>
<geneLocation type="plasmid" evidence="2 3">
    <name>unnamed1</name>
</geneLocation>
<dbReference type="EMBL" id="CP015608">
    <property type="protein sequence ID" value="APT48358.1"/>
    <property type="molecule type" value="Genomic_DNA"/>
</dbReference>
<accession>A0A1L6ZPC0</accession>
<name>A0A1L6ZPC0_BACIA</name>
<keyword evidence="2" id="KW-0614">Plasmid</keyword>
<proteinExistence type="predicted"/>
<gene>
    <name evidence="2" type="ORF">BSA145_21070</name>
</gene>
<dbReference type="Proteomes" id="UP000185426">
    <property type="component" value="Plasmid unnamed1"/>
</dbReference>
<dbReference type="RefSeq" id="WP_075623784.1">
    <property type="nucleotide sequence ID" value="NZ_CP015608.1"/>
</dbReference>
<dbReference type="GO" id="GO:0003697">
    <property type="term" value="F:single-stranded DNA binding"/>
    <property type="evidence" value="ECO:0007669"/>
    <property type="project" value="InterPro"/>
</dbReference>
<evidence type="ECO:0000313" key="2">
    <source>
        <dbReference type="EMBL" id="APT48358.1"/>
    </source>
</evidence>
<reference evidence="2 3" key="1">
    <citation type="submission" date="2016-05" db="EMBL/GenBank/DDBJ databases">
        <title>Complete Genome and Methylome Analysis of Psychrotrophic Bacterial Isolates from Antarctic Lake Untersee.</title>
        <authorList>
            <person name="Fomenkov A."/>
            <person name="Akimov V.N."/>
            <person name="Vasilyeva L.V."/>
            <person name="Andersen D."/>
            <person name="Vincze T."/>
            <person name="Roberts R.J."/>
        </authorList>
    </citation>
    <scope>NUCLEOTIDE SEQUENCE [LARGE SCALE GENOMIC DNA]</scope>
    <source>
        <strain evidence="2 3">U14-5</strain>
        <plasmid evidence="2 3">unnamed1</plasmid>
    </source>
</reference>
<dbReference type="AlphaFoldDB" id="A0A1L6ZPC0"/>
<evidence type="ECO:0000313" key="3">
    <source>
        <dbReference type="Proteomes" id="UP000185426"/>
    </source>
</evidence>
<protein>
    <recommendedName>
        <fullName evidence="1">N-terminal domain-containing protein</fullName>
    </recommendedName>
</protein>
<dbReference type="Pfam" id="PF08401">
    <property type="entry name" value="ArdcN"/>
    <property type="match status" value="1"/>
</dbReference>
<feature type="domain" description="N-terminal" evidence="1">
    <location>
        <begin position="36"/>
        <end position="114"/>
    </location>
</feature>
<sequence length="771" mass="88606">MSQKKLTTKDKLKSINEMLENSLEDIFLNNEKFKRYLDVMAKFPSYSINNLALIYSQKPDASMIQGFKQWNSIGRYVKSGEKSLTINAPIFKNIPEVIKDKDGNEVLDESGKKQYTLKKTLTGYMPVNVFDVSQTTGKEIPKTSDFVKDIRSGDENVNYEKLYELIKEGIVNNAKVPVNDTDLTAYLKERPSVYGYYTHNTNSIVIRNSLNTEQKLTTLIHEFAHSQLHSKTSPFAGASKKDKEIHAEAVAYSISKYYGLDTSQFSVGYIATWSKDLEQAKKGLQDIKDMVNQTVRSIDNIIYKNQSQLEVFKENNQPDHLFEKQAIEAVGEKNTRDSQNDNKSVIDIQSLFTRSVPKESVDNFQENMMDEKNQPIFEILDKQTLTFITGQFVGVNNNHEYEFQIHGGKTLTNKEFESGDYLVTNLLSKGDNINLTTSFEEQFFINTKTNENNQTEYSISVHLMNGDTLDFGVNENIENKENINFVKSQYNLMALDKTENHSFFMENMMKRLDLVVDKDIRDQLNINYHTMSENIHQENLNTLNRHFEGVNITNDKNTVMLLTEFVKSNPTIRNFDELDNNLDGASKNASERMGMNKDLYKMMLLNAVNQVIDHSLSKENLYEQVNSKSIVLSREPYAEKVYLESLEKLEGYFGNKNYDNVASEKLNHLLELNDLNGQVRVSNFKKVTSTNEVNAYEFDVQKGNSSKKVVISDEKEMLPYKYYNDKNIDLKDLLKGTSGVNHLSLEARENDAVNEIDNDKKKEMENEDLVM</sequence>